<sequence>MQGVFAGQNHLFWASNETSTAVGKDPNYRGSAIGVLGNSSLFINYLLTLAIVLPLSLLNFMAKGEWYKALGR</sequence>
<gene>
    <name evidence="2" type="ORF">AXFE_07180</name>
</gene>
<evidence type="ECO:0000313" key="2">
    <source>
        <dbReference type="EMBL" id="KJF18330.1"/>
    </source>
</evidence>
<dbReference type="EMBL" id="JXYS01000018">
    <property type="protein sequence ID" value="KJF18330.1"/>
    <property type="molecule type" value="Genomic_DNA"/>
</dbReference>
<organism evidence="2 3">
    <name type="scientific">Acidithrix ferrooxidans</name>
    <dbReference type="NCBI Taxonomy" id="1280514"/>
    <lineage>
        <taxon>Bacteria</taxon>
        <taxon>Bacillati</taxon>
        <taxon>Actinomycetota</taxon>
        <taxon>Acidimicrobiia</taxon>
        <taxon>Acidimicrobiales</taxon>
        <taxon>Acidimicrobiaceae</taxon>
        <taxon>Acidithrix</taxon>
    </lineage>
</organism>
<keyword evidence="1" id="KW-1133">Transmembrane helix</keyword>
<dbReference type="STRING" id="1280514.AXFE_07180"/>
<keyword evidence="1" id="KW-0812">Transmembrane</keyword>
<name>A0A0D8HK64_9ACTN</name>
<protein>
    <submittedName>
        <fullName evidence="2">Uncharacterized protein</fullName>
    </submittedName>
</protein>
<dbReference type="Proteomes" id="UP000032360">
    <property type="component" value="Unassembled WGS sequence"/>
</dbReference>
<evidence type="ECO:0000313" key="3">
    <source>
        <dbReference type="Proteomes" id="UP000032360"/>
    </source>
</evidence>
<comment type="caution">
    <text evidence="2">The sequence shown here is derived from an EMBL/GenBank/DDBJ whole genome shotgun (WGS) entry which is preliminary data.</text>
</comment>
<keyword evidence="3" id="KW-1185">Reference proteome</keyword>
<keyword evidence="1" id="KW-0472">Membrane</keyword>
<reference evidence="2 3" key="1">
    <citation type="submission" date="2015-01" db="EMBL/GenBank/DDBJ databases">
        <title>Draft genome of the acidophilic iron oxidizer Acidithrix ferrooxidans strain Py-F3.</title>
        <authorList>
            <person name="Poehlein A."/>
            <person name="Eisen S."/>
            <person name="Schloemann M."/>
            <person name="Johnson B.D."/>
            <person name="Daniel R."/>
            <person name="Muehling M."/>
        </authorList>
    </citation>
    <scope>NUCLEOTIDE SEQUENCE [LARGE SCALE GENOMIC DNA]</scope>
    <source>
        <strain evidence="2 3">Py-F3</strain>
    </source>
</reference>
<feature type="transmembrane region" description="Helical" evidence="1">
    <location>
        <begin position="42"/>
        <end position="62"/>
    </location>
</feature>
<dbReference type="AlphaFoldDB" id="A0A0D8HK64"/>
<proteinExistence type="predicted"/>
<accession>A0A0D8HK64</accession>
<evidence type="ECO:0000256" key="1">
    <source>
        <dbReference type="SAM" id="Phobius"/>
    </source>
</evidence>